<gene>
    <name evidence="1" type="ORF">L829_3162</name>
</gene>
<sequence>MKVTASSHGDRPVRVYFTVGMLVSNGHAAEQHQAANSLTVVAIGFPFGGKSIP</sequence>
<organism evidence="1 2">
    <name type="scientific">Mycobacteroides abscessus MAB_030201_1075</name>
    <dbReference type="NCBI Taxonomy" id="1335410"/>
    <lineage>
        <taxon>Bacteria</taxon>
        <taxon>Bacillati</taxon>
        <taxon>Actinomycetota</taxon>
        <taxon>Actinomycetes</taxon>
        <taxon>Mycobacteriales</taxon>
        <taxon>Mycobacteriaceae</taxon>
        <taxon>Mycobacteroides</taxon>
        <taxon>Mycobacteroides abscessus</taxon>
    </lineage>
</organism>
<dbReference type="Proteomes" id="UP000019854">
    <property type="component" value="Unassembled WGS sequence"/>
</dbReference>
<accession>A0A829PQZ2</accession>
<protein>
    <submittedName>
        <fullName evidence="1">Uncharacterized protein</fullName>
    </submittedName>
</protein>
<evidence type="ECO:0000313" key="1">
    <source>
        <dbReference type="EMBL" id="ETZ89585.1"/>
    </source>
</evidence>
<name>A0A829PQZ2_9MYCO</name>
<proteinExistence type="predicted"/>
<reference evidence="1 2" key="1">
    <citation type="submission" date="2014-01" db="EMBL/GenBank/DDBJ databases">
        <authorList>
            <person name="Zelazny A."/>
            <person name="Olivier K."/>
            <person name="Sampaio E.P."/>
            <person name="Holland S.M."/>
            <person name="Tallon L.J."/>
            <person name="Sadzewicz L.K."/>
            <person name="Sengamalay N."/>
            <person name="Fraser C.M."/>
            <person name="Hine E."/>
            <person name="Shefchek K.A."/>
            <person name="Das S.P."/>
            <person name="Shallom S.J."/>
            <person name="Agrawal S."/>
            <person name="Tettelin H."/>
        </authorList>
    </citation>
    <scope>NUCLEOTIDE SEQUENCE [LARGE SCALE GENOMIC DNA]</scope>
    <source>
        <strain evidence="1 2">MAB_030201_1075</strain>
    </source>
</reference>
<dbReference type="EMBL" id="JAOX01000001">
    <property type="protein sequence ID" value="ETZ89585.1"/>
    <property type="molecule type" value="Genomic_DNA"/>
</dbReference>
<evidence type="ECO:0000313" key="2">
    <source>
        <dbReference type="Proteomes" id="UP000019854"/>
    </source>
</evidence>
<dbReference type="AlphaFoldDB" id="A0A829PQZ2"/>
<comment type="caution">
    <text evidence="1">The sequence shown here is derived from an EMBL/GenBank/DDBJ whole genome shotgun (WGS) entry which is preliminary data.</text>
</comment>